<keyword evidence="2" id="KW-1003">Cell membrane</keyword>
<dbReference type="InterPro" id="IPR001915">
    <property type="entry name" value="Peptidase_M48"/>
</dbReference>
<gene>
    <name evidence="14" type="primary">htpX</name>
    <name evidence="14" type="ORF">GCM10007425_24420</name>
</gene>
<comment type="caution">
    <text evidence="14">The sequence shown here is derived from an EMBL/GenBank/DDBJ whole genome shotgun (WGS) entry which is preliminary data.</text>
</comment>
<accession>A0A917G8U0</accession>
<dbReference type="InterPro" id="IPR050083">
    <property type="entry name" value="HtpX_protease"/>
</dbReference>
<evidence type="ECO:0000256" key="1">
    <source>
        <dbReference type="ARBA" id="ARBA00004651"/>
    </source>
</evidence>
<sequence length="299" mass="34559">MENHNNLHNRAFWKRMLWFGLLNIAVITTLLVLTQGNAISILPFLLLYSCTMPFISLYFSIFFIKRAYHLEVLEQDVIYDDEVIEWYRQTTYHLAQKANLSVMPQVAIYDSYDPNAFATGRSKNHSLVAVSTALLYEMTPDAVEAVIAHEIAHIVNGDMVTQTLLQSFLNIIVSTVLLPITLFKWFAFFFVDAKSAWIYWLVWFTEWLASLLLLFIAGLVLKKYSRQREFAADHLASQLTHPEQMISALQQLEGGAILEPQQKKYAALQFNGQSRFADVFSTHPSIYRRVNYLQQTFQL</sequence>
<protein>
    <submittedName>
        <fullName evidence="14">Protease HtpX</fullName>
    </submittedName>
</protein>
<comment type="similarity">
    <text evidence="11">Belongs to the peptidase M48 family.</text>
</comment>
<dbReference type="RefSeq" id="WP_188615342.1">
    <property type="nucleotide sequence ID" value="NZ_BMJT01000008.1"/>
</dbReference>
<dbReference type="EMBL" id="BMJT01000008">
    <property type="protein sequence ID" value="GGG28971.1"/>
    <property type="molecule type" value="Genomic_DNA"/>
</dbReference>
<evidence type="ECO:0000256" key="3">
    <source>
        <dbReference type="ARBA" id="ARBA00022670"/>
    </source>
</evidence>
<dbReference type="Proteomes" id="UP000616608">
    <property type="component" value="Unassembled WGS sequence"/>
</dbReference>
<keyword evidence="6 11" id="KW-0378">Hydrolase</keyword>
<dbReference type="PANTHER" id="PTHR43221">
    <property type="entry name" value="PROTEASE HTPX"/>
    <property type="match status" value="1"/>
</dbReference>
<dbReference type="GO" id="GO:0004222">
    <property type="term" value="F:metalloendopeptidase activity"/>
    <property type="evidence" value="ECO:0007669"/>
    <property type="project" value="InterPro"/>
</dbReference>
<keyword evidence="4 12" id="KW-0812">Transmembrane</keyword>
<dbReference type="CDD" id="cd07335">
    <property type="entry name" value="M48B_HtpX_like"/>
    <property type="match status" value="1"/>
</dbReference>
<dbReference type="Gene3D" id="3.30.2010.10">
    <property type="entry name" value="Metalloproteases ('zincins'), catalytic domain"/>
    <property type="match status" value="1"/>
</dbReference>
<feature type="transmembrane region" description="Helical" evidence="12">
    <location>
        <begin position="168"/>
        <end position="191"/>
    </location>
</feature>
<keyword evidence="9 11" id="KW-0482">Metalloprotease</keyword>
<evidence type="ECO:0000313" key="14">
    <source>
        <dbReference type="EMBL" id="GGG28971.1"/>
    </source>
</evidence>
<feature type="domain" description="Peptidase M48" evidence="13">
    <location>
        <begin position="86"/>
        <end position="295"/>
    </location>
</feature>
<keyword evidence="5" id="KW-0479">Metal-binding</keyword>
<keyword evidence="8 12" id="KW-1133">Transmembrane helix</keyword>
<evidence type="ECO:0000256" key="4">
    <source>
        <dbReference type="ARBA" id="ARBA00022692"/>
    </source>
</evidence>
<dbReference type="Pfam" id="PF01435">
    <property type="entry name" value="Peptidase_M48"/>
    <property type="match status" value="1"/>
</dbReference>
<dbReference type="PANTHER" id="PTHR43221:SF1">
    <property type="entry name" value="PROTEASE HTPX"/>
    <property type="match status" value="1"/>
</dbReference>
<evidence type="ECO:0000313" key="15">
    <source>
        <dbReference type="Proteomes" id="UP000616608"/>
    </source>
</evidence>
<feature type="transmembrane region" description="Helical" evidence="12">
    <location>
        <begin position="197"/>
        <end position="221"/>
    </location>
</feature>
<name>A0A917G8U0_9BACI</name>
<evidence type="ECO:0000256" key="6">
    <source>
        <dbReference type="ARBA" id="ARBA00022801"/>
    </source>
</evidence>
<keyword evidence="15" id="KW-1185">Reference proteome</keyword>
<evidence type="ECO:0000256" key="11">
    <source>
        <dbReference type="RuleBase" id="RU003983"/>
    </source>
</evidence>
<evidence type="ECO:0000256" key="8">
    <source>
        <dbReference type="ARBA" id="ARBA00022989"/>
    </source>
</evidence>
<keyword evidence="7 11" id="KW-0862">Zinc</keyword>
<dbReference type="AlphaFoldDB" id="A0A917G8U0"/>
<comment type="subcellular location">
    <subcellularLocation>
        <location evidence="1">Cell membrane</location>
        <topology evidence="1">Multi-pass membrane protein</topology>
    </subcellularLocation>
</comment>
<reference evidence="14" key="1">
    <citation type="journal article" date="2014" name="Int. J. Syst. Evol. Microbiol.">
        <title>Complete genome sequence of Corynebacterium casei LMG S-19264T (=DSM 44701T), isolated from a smear-ripened cheese.</title>
        <authorList>
            <consortium name="US DOE Joint Genome Institute (JGI-PGF)"/>
            <person name="Walter F."/>
            <person name="Albersmeier A."/>
            <person name="Kalinowski J."/>
            <person name="Ruckert C."/>
        </authorList>
    </citation>
    <scope>NUCLEOTIDE SEQUENCE</scope>
    <source>
        <strain evidence="14">CGMCC 1.15760</strain>
    </source>
</reference>
<feature type="transmembrane region" description="Helical" evidence="12">
    <location>
        <begin position="39"/>
        <end position="64"/>
    </location>
</feature>
<keyword evidence="10 12" id="KW-0472">Membrane</keyword>
<comment type="cofactor">
    <cofactor evidence="11">
        <name>Zn(2+)</name>
        <dbReference type="ChEBI" id="CHEBI:29105"/>
    </cofactor>
    <text evidence="11">Binds 1 zinc ion per subunit.</text>
</comment>
<evidence type="ECO:0000256" key="5">
    <source>
        <dbReference type="ARBA" id="ARBA00022723"/>
    </source>
</evidence>
<evidence type="ECO:0000256" key="12">
    <source>
        <dbReference type="SAM" id="Phobius"/>
    </source>
</evidence>
<feature type="transmembrane region" description="Helical" evidence="12">
    <location>
        <begin position="12"/>
        <end position="33"/>
    </location>
</feature>
<proteinExistence type="inferred from homology"/>
<dbReference type="GO" id="GO:0046872">
    <property type="term" value="F:metal ion binding"/>
    <property type="evidence" value="ECO:0007669"/>
    <property type="project" value="UniProtKB-KW"/>
</dbReference>
<dbReference type="GO" id="GO:0005886">
    <property type="term" value="C:plasma membrane"/>
    <property type="evidence" value="ECO:0007669"/>
    <property type="project" value="UniProtKB-SubCell"/>
</dbReference>
<evidence type="ECO:0000256" key="2">
    <source>
        <dbReference type="ARBA" id="ARBA00022475"/>
    </source>
</evidence>
<reference evidence="14" key="2">
    <citation type="submission" date="2020-09" db="EMBL/GenBank/DDBJ databases">
        <authorList>
            <person name="Sun Q."/>
            <person name="Zhou Y."/>
        </authorList>
    </citation>
    <scope>NUCLEOTIDE SEQUENCE</scope>
    <source>
        <strain evidence="14">CGMCC 1.15760</strain>
    </source>
</reference>
<evidence type="ECO:0000256" key="9">
    <source>
        <dbReference type="ARBA" id="ARBA00023049"/>
    </source>
</evidence>
<evidence type="ECO:0000259" key="13">
    <source>
        <dbReference type="Pfam" id="PF01435"/>
    </source>
</evidence>
<organism evidence="14 15">
    <name type="scientific">Lysinibacillus alkalisoli</name>
    <dbReference type="NCBI Taxonomy" id="1911548"/>
    <lineage>
        <taxon>Bacteria</taxon>
        <taxon>Bacillati</taxon>
        <taxon>Bacillota</taxon>
        <taxon>Bacilli</taxon>
        <taxon>Bacillales</taxon>
        <taxon>Bacillaceae</taxon>
        <taxon>Lysinibacillus</taxon>
    </lineage>
</organism>
<dbReference type="GO" id="GO:0006508">
    <property type="term" value="P:proteolysis"/>
    <property type="evidence" value="ECO:0007669"/>
    <property type="project" value="UniProtKB-KW"/>
</dbReference>
<evidence type="ECO:0000256" key="10">
    <source>
        <dbReference type="ARBA" id="ARBA00023136"/>
    </source>
</evidence>
<evidence type="ECO:0000256" key="7">
    <source>
        <dbReference type="ARBA" id="ARBA00022833"/>
    </source>
</evidence>
<keyword evidence="3 11" id="KW-0645">Protease</keyword>